<proteinExistence type="predicted"/>
<dbReference type="Proteomes" id="UP001177021">
    <property type="component" value="Unassembled WGS sequence"/>
</dbReference>
<evidence type="ECO:0000313" key="2">
    <source>
        <dbReference type="Proteomes" id="UP001177021"/>
    </source>
</evidence>
<evidence type="ECO:0000313" key="1">
    <source>
        <dbReference type="EMBL" id="CAJ2645658.1"/>
    </source>
</evidence>
<keyword evidence="2" id="KW-1185">Reference proteome</keyword>
<reference evidence="1" key="1">
    <citation type="submission" date="2023-10" db="EMBL/GenBank/DDBJ databases">
        <authorList>
            <person name="Rodriguez Cubillos JULIANA M."/>
            <person name="De Vega J."/>
        </authorList>
    </citation>
    <scope>NUCLEOTIDE SEQUENCE</scope>
</reference>
<accession>A0ACB0JNW8</accession>
<gene>
    <name evidence="1" type="ORF">MILVUS5_LOCUS14514</name>
</gene>
<dbReference type="EMBL" id="CASHSV030000098">
    <property type="protein sequence ID" value="CAJ2645658.1"/>
    <property type="molecule type" value="Genomic_DNA"/>
</dbReference>
<organism evidence="1 2">
    <name type="scientific">Trifolium pratense</name>
    <name type="common">Red clover</name>
    <dbReference type="NCBI Taxonomy" id="57577"/>
    <lineage>
        <taxon>Eukaryota</taxon>
        <taxon>Viridiplantae</taxon>
        <taxon>Streptophyta</taxon>
        <taxon>Embryophyta</taxon>
        <taxon>Tracheophyta</taxon>
        <taxon>Spermatophyta</taxon>
        <taxon>Magnoliopsida</taxon>
        <taxon>eudicotyledons</taxon>
        <taxon>Gunneridae</taxon>
        <taxon>Pentapetalae</taxon>
        <taxon>rosids</taxon>
        <taxon>fabids</taxon>
        <taxon>Fabales</taxon>
        <taxon>Fabaceae</taxon>
        <taxon>Papilionoideae</taxon>
        <taxon>50 kb inversion clade</taxon>
        <taxon>NPAAA clade</taxon>
        <taxon>Hologalegina</taxon>
        <taxon>IRL clade</taxon>
        <taxon>Trifolieae</taxon>
        <taxon>Trifolium</taxon>
    </lineage>
</organism>
<comment type="caution">
    <text evidence="1">The sequence shown here is derived from an EMBL/GenBank/DDBJ whole genome shotgun (WGS) entry which is preliminary data.</text>
</comment>
<name>A0ACB0JNW8_TRIPR</name>
<sequence length="242" mass="27414">MKIWPNFRNIGPSIPSMFLDKRIKYDEEYGATQFKSEEYCMEWLNDKPKGSVLYVSFGSLASINEEQLEVVACALKDCENYFLWVVIPTEENKLPKDFEKKSHKGLVVTWCSQLKVLAHESIGCFVTHCGWNSTLEAISLGVPIVAVPQWSDQATNAKFIVDVWKIGIRPPTDELKIVRKDGMKKCILEIMESEKGKMIKSNIMQLKDLAKGAVGVGGSSYENITEFVNSLFHFANKQTFTN</sequence>
<protein>
    <submittedName>
        <fullName evidence="1">Uncharacterized protein</fullName>
    </submittedName>
</protein>